<evidence type="ECO:0000313" key="2">
    <source>
        <dbReference type="EMBL" id="SVC85971.1"/>
    </source>
</evidence>
<organism evidence="2">
    <name type="scientific">marine metagenome</name>
    <dbReference type="NCBI Taxonomy" id="408172"/>
    <lineage>
        <taxon>unclassified sequences</taxon>
        <taxon>metagenomes</taxon>
        <taxon>ecological metagenomes</taxon>
    </lineage>
</organism>
<feature type="transmembrane region" description="Helical" evidence="1">
    <location>
        <begin position="32"/>
        <end position="51"/>
    </location>
</feature>
<feature type="transmembrane region" description="Helical" evidence="1">
    <location>
        <begin position="72"/>
        <end position="89"/>
    </location>
</feature>
<feature type="transmembrane region" description="Helical" evidence="1">
    <location>
        <begin position="155"/>
        <end position="176"/>
    </location>
</feature>
<reference evidence="2" key="1">
    <citation type="submission" date="2018-05" db="EMBL/GenBank/DDBJ databases">
        <authorList>
            <person name="Lanie J.A."/>
            <person name="Ng W.-L."/>
            <person name="Kazmierczak K.M."/>
            <person name="Andrzejewski T.M."/>
            <person name="Davidsen T.M."/>
            <person name="Wayne K.J."/>
            <person name="Tettelin H."/>
            <person name="Glass J.I."/>
            <person name="Rusch D."/>
            <person name="Podicherti R."/>
            <person name="Tsui H.-C.T."/>
            <person name="Winkler M.E."/>
        </authorList>
    </citation>
    <scope>NUCLEOTIDE SEQUENCE</scope>
</reference>
<feature type="transmembrane region" description="Helical" evidence="1">
    <location>
        <begin position="95"/>
        <end position="115"/>
    </location>
</feature>
<dbReference type="InterPro" id="IPR043130">
    <property type="entry name" value="CDP-OH_PTrfase_TM_dom"/>
</dbReference>
<gene>
    <name evidence="2" type="ORF">METZ01_LOCUS338825</name>
</gene>
<dbReference type="Gene3D" id="1.20.120.1760">
    <property type="match status" value="1"/>
</dbReference>
<dbReference type="Pfam" id="PF01066">
    <property type="entry name" value="CDP-OH_P_transf"/>
    <property type="match status" value="1"/>
</dbReference>
<keyword evidence="1" id="KW-0472">Membrane</keyword>
<evidence type="ECO:0000256" key="1">
    <source>
        <dbReference type="SAM" id="Phobius"/>
    </source>
</evidence>
<dbReference type="GO" id="GO:0016020">
    <property type="term" value="C:membrane"/>
    <property type="evidence" value="ECO:0007669"/>
    <property type="project" value="InterPro"/>
</dbReference>
<accession>A0A382QNR2</accession>
<keyword evidence="1" id="KW-0812">Transmembrane</keyword>
<protein>
    <recommendedName>
        <fullName evidence="3">CDP-alcohol phosphatidyltransferase</fullName>
    </recommendedName>
</protein>
<feature type="non-terminal residue" evidence="2">
    <location>
        <position position="1"/>
    </location>
</feature>
<name>A0A382QNR2_9ZZZZ</name>
<dbReference type="EMBL" id="UINC01115154">
    <property type="protein sequence ID" value="SVC85971.1"/>
    <property type="molecule type" value="Genomic_DNA"/>
</dbReference>
<proteinExistence type="predicted"/>
<sequence length="197" mass="22558">WLETYHLTLLTIPWTTLVITSAAQVRNTGEISWFWGVSLAIILQYLTDLFDGAVGRARNTGLVKWGFYMDHFLDYLFQCGLIVAYALIAQTEQNLYWWFFGILALTSGYMVNSFLRFAATNEFEIYFFGIGPTEIRIYFLALNAVIIILDPAREWFSIGVPTYACLLGFGLVVLTWKSHAKLWAIDMKAKHENNNDG</sequence>
<feature type="transmembrane region" description="Helical" evidence="1">
    <location>
        <begin position="127"/>
        <end position="149"/>
    </location>
</feature>
<keyword evidence="1" id="KW-1133">Transmembrane helix</keyword>
<dbReference type="AlphaFoldDB" id="A0A382QNR2"/>
<dbReference type="GO" id="GO:0008654">
    <property type="term" value="P:phospholipid biosynthetic process"/>
    <property type="evidence" value="ECO:0007669"/>
    <property type="project" value="InterPro"/>
</dbReference>
<dbReference type="InterPro" id="IPR000462">
    <property type="entry name" value="CDP-OH_P_trans"/>
</dbReference>
<dbReference type="GO" id="GO:0016780">
    <property type="term" value="F:phosphotransferase activity, for other substituted phosphate groups"/>
    <property type="evidence" value="ECO:0007669"/>
    <property type="project" value="InterPro"/>
</dbReference>
<evidence type="ECO:0008006" key="3">
    <source>
        <dbReference type="Google" id="ProtNLM"/>
    </source>
</evidence>